<evidence type="ECO:0000313" key="2">
    <source>
        <dbReference type="Proteomes" id="UP000314294"/>
    </source>
</evidence>
<keyword evidence="2" id="KW-1185">Reference proteome</keyword>
<organism evidence="1 2">
    <name type="scientific">Liparis tanakae</name>
    <name type="common">Tanaka's snailfish</name>
    <dbReference type="NCBI Taxonomy" id="230148"/>
    <lineage>
        <taxon>Eukaryota</taxon>
        <taxon>Metazoa</taxon>
        <taxon>Chordata</taxon>
        <taxon>Craniata</taxon>
        <taxon>Vertebrata</taxon>
        <taxon>Euteleostomi</taxon>
        <taxon>Actinopterygii</taxon>
        <taxon>Neopterygii</taxon>
        <taxon>Teleostei</taxon>
        <taxon>Neoteleostei</taxon>
        <taxon>Acanthomorphata</taxon>
        <taxon>Eupercaria</taxon>
        <taxon>Perciformes</taxon>
        <taxon>Cottioidei</taxon>
        <taxon>Cottales</taxon>
        <taxon>Liparidae</taxon>
        <taxon>Liparis</taxon>
    </lineage>
</organism>
<protein>
    <submittedName>
        <fullName evidence="1">Uncharacterized protein</fullName>
    </submittedName>
</protein>
<dbReference type="Proteomes" id="UP000314294">
    <property type="component" value="Unassembled WGS sequence"/>
</dbReference>
<dbReference type="AlphaFoldDB" id="A0A4Z2J8R9"/>
<evidence type="ECO:0000313" key="1">
    <source>
        <dbReference type="EMBL" id="TNN86500.1"/>
    </source>
</evidence>
<name>A0A4Z2J8R9_9TELE</name>
<sequence length="71" mass="7550">MDKKGNVRTIAKKALVMLSLPNTSQIPLGRAGAVMYDPFGPRSGTRTPLSLGFRVSSAAFAHLNGGKNHLQ</sequence>
<comment type="caution">
    <text evidence="1">The sequence shown here is derived from an EMBL/GenBank/DDBJ whole genome shotgun (WGS) entry which is preliminary data.</text>
</comment>
<gene>
    <name evidence="1" type="ORF">EYF80_003270</name>
</gene>
<dbReference type="EMBL" id="SRLO01000015">
    <property type="protein sequence ID" value="TNN86500.1"/>
    <property type="molecule type" value="Genomic_DNA"/>
</dbReference>
<proteinExistence type="predicted"/>
<reference evidence="1 2" key="1">
    <citation type="submission" date="2019-03" db="EMBL/GenBank/DDBJ databases">
        <title>First draft genome of Liparis tanakae, snailfish: a comprehensive survey of snailfish specific genes.</title>
        <authorList>
            <person name="Kim W."/>
            <person name="Song I."/>
            <person name="Jeong J.-H."/>
            <person name="Kim D."/>
            <person name="Kim S."/>
            <person name="Ryu S."/>
            <person name="Song J.Y."/>
            <person name="Lee S.K."/>
        </authorList>
    </citation>
    <scope>NUCLEOTIDE SEQUENCE [LARGE SCALE GENOMIC DNA]</scope>
    <source>
        <tissue evidence="1">Muscle</tissue>
    </source>
</reference>
<accession>A0A4Z2J8R9</accession>